<proteinExistence type="predicted"/>
<evidence type="ECO:0000256" key="9">
    <source>
        <dbReference type="PROSITE-ProRule" id="PRU01213"/>
    </source>
</evidence>
<evidence type="ECO:0000313" key="12">
    <source>
        <dbReference type="EMBL" id="QFY42081.1"/>
    </source>
</evidence>
<name>A0A5Q0BIQ1_9GAMM</name>
<dbReference type="InterPro" id="IPR003593">
    <property type="entry name" value="AAA+_ATPase"/>
</dbReference>
<dbReference type="PROSITE" id="PS50893">
    <property type="entry name" value="ABC_TRANSPORTER_2"/>
    <property type="match status" value="1"/>
</dbReference>
<dbReference type="GO" id="GO:0016887">
    <property type="term" value="F:ATP hydrolysis activity"/>
    <property type="evidence" value="ECO:0007669"/>
    <property type="project" value="InterPro"/>
</dbReference>
<gene>
    <name evidence="12" type="primary">modC</name>
    <name evidence="12" type="ORF">F6R98_05095</name>
</gene>
<keyword evidence="1" id="KW-0813">Transport</keyword>
<dbReference type="Gene3D" id="2.40.50.100">
    <property type="match status" value="1"/>
</dbReference>
<keyword evidence="4" id="KW-0997">Cell inner membrane</keyword>
<accession>A0A5Q0BIQ1</accession>
<dbReference type="InterPro" id="IPR017871">
    <property type="entry name" value="ABC_transporter-like_CS"/>
</dbReference>
<dbReference type="Gene3D" id="3.40.50.300">
    <property type="entry name" value="P-loop containing nucleotide triphosphate hydrolases"/>
    <property type="match status" value="1"/>
</dbReference>
<evidence type="ECO:0000256" key="5">
    <source>
        <dbReference type="ARBA" id="ARBA00022741"/>
    </source>
</evidence>
<dbReference type="Proteomes" id="UP000325755">
    <property type="component" value="Chromosome"/>
</dbReference>
<dbReference type="SMART" id="SM00382">
    <property type="entry name" value="AAA"/>
    <property type="match status" value="1"/>
</dbReference>
<dbReference type="SUPFAM" id="SSF50331">
    <property type="entry name" value="MOP-like"/>
    <property type="match status" value="1"/>
</dbReference>
<dbReference type="PANTHER" id="PTHR43514">
    <property type="entry name" value="ABC TRANSPORTER I FAMILY MEMBER 10"/>
    <property type="match status" value="1"/>
</dbReference>
<dbReference type="PROSITE" id="PS51866">
    <property type="entry name" value="MOP"/>
    <property type="match status" value="1"/>
</dbReference>
<evidence type="ECO:0000256" key="8">
    <source>
        <dbReference type="ARBA" id="ARBA00023136"/>
    </source>
</evidence>
<evidence type="ECO:0000259" key="10">
    <source>
        <dbReference type="PROSITE" id="PS50893"/>
    </source>
</evidence>
<dbReference type="PROSITE" id="PS00211">
    <property type="entry name" value="ABC_TRANSPORTER_1"/>
    <property type="match status" value="1"/>
</dbReference>
<dbReference type="InterPro" id="IPR004606">
    <property type="entry name" value="Mop_domain"/>
</dbReference>
<dbReference type="PANTHER" id="PTHR43514:SF4">
    <property type="entry name" value="ABC TRANSPORTER I FAMILY MEMBER 10"/>
    <property type="match status" value="1"/>
</dbReference>
<dbReference type="InterPro" id="IPR027417">
    <property type="entry name" value="P-loop_NTPase"/>
</dbReference>
<dbReference type="EMBL" id="CP044205">
    <property type="protein sequence ID" value="QFY42081.1"/>
    <property type="molecule type" value="Genomic_DNA"/>
</dbReference>
<keyword evidence="13" id="KW-1185">Reference proteome</keyword>
<feature type="domain" description="Mop" evidence="11">
    <location>
        <begin position="292"/>
        <end position="358"/>
    </location>
</feature>
<dbReference type="GO" id="GO:0016020">
    <property type="term" value="C:membrane"/>
    <property type="evidence" value="ECO:0007669"/>
    <property type="project" value="InterPro"/>
</dbReference>
<dbReference type="Pfam" id="PF03459">
    <property type="entry name" value="TOBE"/>
    <property type="match status" value="1"/>
</dbReference>
<evidence type="ECO:0000256" key="3">
    <source>
        <dbReference type="ARBA" id="ARBA00022505"/>
    </source>
</evidence>
<dbReference type="InterPro" id="IPR050334">
    <property type="entry name" value="Molybdenum_import_ModC"/>
</dbReference>
<organism evidence="12 13">
    <name type="scientific">Candidatus Methylospira mobilis</name>
    <dbReference type="NCBI Taxonomy" id="1808979"/>
    <lineage>
        <taxon>Bacteria</taxon>
        <taxon>Pseudomonadati</taxon>
        <taxon>Pseudomonadota</taxon>
        <taxon>Gammaproteobacteria</taxon>
        <taxon>Methylococcales</taxon>
        <taxon>Methylococcaceae</taxon>
        <taxon>Candidatus Methylospira</taxon>
    </lineage>
</organism>
<evidence type="ECO:0000256" key="7">
    <source>
        <dbReference type="ARBA" id="ARBA00022967"/>
    </source>
</evidence>
<dbReference type="NCBIfam" id="TIGR02142">
    <property type="entry name" value="modC_ABC"/>
    <property type="match status" value="1"/>
</dbReference>
<dbReference type="InParanoid" id="A0A5Q0BIQ1"/>
<evidence type="ECO:0000256" key="4">
    <source>
        <dbReference type="ARBA" id="ARBA00022519"/>
    </source>
</evidence>
<keyword evidence="2" id="KW-1003">Cell membrane</keyword>
<evidence type="ECO:0000256" key="6">
    <source>
        <dbReference type="ARBA" id="ARBA00022840"/>
    </source>
</evidence>
<dbReference type="SUPFAM" id="SSF52540">
    <property type="entry name" value="P-loop containing nucleoside triphosphate hydrolases"/>
    <property type="match status" value="1"/>
</dbReference>
<dbReference type="GO" id="GO:0140359">
    <property type="term" value="F:ABC-type transporter activity"/>
    <property type="evidence" value="ECO:0007669"/>
    <property type="project" value="InterPro"/>
</dbReference>
<keyword evidence="6 12" id="KW-0067">ATP-binding</keyword>
<dbReference type="InterPro" id="IPR008995">
    <property type="entry name" value="Mo/tungstate-bd_C_term_dom"/>
</dbReference>
<reference evidence="12 13" key="1">
    <citation type="submission" date="2019-09" db="EMBL/GenBank/DDBJ databases">
        <title>Ecophysiology of the spiral-shaped methanotroph Methylospira mobilis as revealed by the complete genome sequence.</title>
        <authorList>
            <person name="Oshkin I.Y."/>
            <person name="Dedysh S.N."/>
            <person name="Miroshnikov K."/>
            <person name="Danilova O.V."/>
            <person name="Hakobyan A."/>
            <person name="Liesack W."/>
        </authorList>
    </citation>
    <scope>NUCLEOTIDE SEQUENCE [LARGE SCALE GENOMIC DNA]</scope>
    <source>
        <strain evidence="12 13">Shm1</strain>
    </source>
</reference>
<dbReference type="InterPro" id="IPR011868">
    <property type="entry name" value="ModC_ABC_ATP-bd"/>
</dbReference>
<dbReference type="Pfam" id="PF00005">
    <property type="entry name" value="ABC_tran"/>
    <property type="match status" value="1"/>
</dbReference>
<keyword evidence="3 9" id="KW-0500">Molybdenum</keyword>
<protein>
    <submittedName>
        <fullName evidence="12">Molybdenum ABC transporter ATP-binding protein</fullName>
    </submittedName>
</protein>
<evidence type="ECO:0000256" key="2">
    <source>
        <dbReference type="ARBA" id="ARBA00022475"/>
    </source>
</evidence>
<keyword evidence="7" id="KW-1278">Translocase</keyword>
<dbReference type="OrthoDB" id="9802264at2"/>
<sequence length="365" mass="40276">MLELDIAVRRKGFDAHFAVEIKEPVSGVFGASGSGKTTLLHALSGLIRPDSGRIVLSGNVLFDAESGVFLPPEQRRIGLVFQDAQLFPHLSVRDNLLFGYRRLSPQARQFELKEIVGLLHLGHLLERRPIALSGGEKQRVALGRALLSSPLLLLLDEPLASLDDGLKRQILPFLRRVRDEIALPMLCVSHALDELLYLSPVLTLIEGGHVLAHGHYLDILERLPGYASGEFSEMKNFWPVEIVALEPDDGVVLAKLAGQPIVMPVRSAWSPGQIVTIAVKASMIALARERVVCSIQNQLFGRITRFIPHKSGMLILVDIGDGIELVSEVSERSVERLALQLGETVWCLIKSQVFEYTDTVENIES</sequence>
<dbReference type="KEGG" id="mmob:F6R98_05095"/>
<dbReference type="InterPro" id="IPR003439">
    <property type="entry name" value="ABC_transporter-like_ATP-bd"/>
</dbReference>
<dbReference type="InterPro" id="IPR005116">
    <property type="entry name" value="Transp-assoc_OB_typ1"/>
</dbReference>
<dbReference type="RefSeq" id="WP_153248066.1">
    <property type="nucleotide sequence ID" value="NZ_CP044205.1"/>
</dbReference>
<feature type="domain" description="ABC transporter" evidence="10">
    <location>
        <begin position="1"/>
        <end position="232"/>
    </location>
</feature>
<keyword evidence="8" id="KW-0472">Membrane</keyword>
<evidence type="ECO:0000259" key="11">
    <source>
        <dbReference type="PROSITE" id="PS51866"/>
    </source>
</evidence>
<evidence type="ECO:0000313" key="13">
    <source>
        <dbReference type="Proteomes" id="UP000325755"/>
    </source>
</evidence>
<evidence type="ECO:0000256" key="1">
    <source>
        <dbReference type="ARBA" id="ARBA00022448"/>
    </source>
</evidence>
<dbReference type="AlphaFoldDB" id="A0A5Q0BIQ1"/>
<dbReference type="GO" id="GO:0005524">
    <property type="term" value="F:ATP binding"/>
    <property type="evidence" value="ECO:0007669"/>
    <property type="project" value="UniProtKB-KW"/>
</dbReference>
<keyword evidence="5" id="KW-0547">Nucleotide-binding</keyword>
<dbReference type="GO" id="GO:0015098">
    <property type="term" value="F:molybdate ion transmembrane transporter activity"/>
    <property type="evidence" value="ECO:0007669"/>
    <property type="project" value="InterPro"/>
</dbReference>